<dbReference type="GO" id="GO:0006302">
    <property type="term" value="P:double-strand break repair"/>
    <property type="evidence" value="ECO:0007669"/>
    <property type="project" value="EnsemblFungi"/>
</dbReference>
<sequence length="383" mass="45367">MTDTSDFKPETWTQSSNEHLKVSLVDGDKPVIQFSPQFTYPIFGTDETIFGFKDLLIHLAFDSVTLTPFVNVKFSAKMDDSVDERKVLDSLTRVLPANDYTVKDESQWVNKIEAERRVFQLPDEKFKVCEYTLDGEQFVVYKLKLSESDYFKRLHRRIQIFTLLFIEGASYIDENEPNWEIFWAFNKDTHNCVGYATTYKYWYYGSASEFDTEKSHRYRSKISQYIVLPPYQSKGHGSKLYQSIYTTWFQNVQIVEVTVEDPNEEFDDLRDRNDLKMLEENKFFEALNEQTPVEGFIDDSWLQRTRTQFKLEKRQFSRLVEMSLLHLQKTELYSLQVKKRLYQKNYEALMEIPTAEEQKAALTTSLESLTEDYERILKLAHLN</sequence>
<dbReference type="STRING" id="1071383.J7RKI4"/>
<reference evidence="20 21" key="1">
    <citation type="journal article" date="2011" name="Proc. Natl. Acad. Sci. U.S.A.">
        <title>Evolutionary erosion of yeast sex chromosomes by mating-type switching accidents.</title>
        <authorList>
            <person name="Gordon J.L."/>
            <person name="Armisen D."/>
            <person name="Proux-Wera E."/>
            <person name="Oheigeartaigh S.S."/>
            <person name="Byrne K.P."/>
            <person name="Wolfe K.H."/>
        </authorList>
    </citation>
    <scope>NUCLEOTIDE SEQUENCE [LARGE SCALE GENOMIC DNA]</scope>
    <source>
        <strain evidence="21">ATCC MYA-139 / BCRC 22969 / CBS 8797 / CCRC 22969 / KCTC 17520 / NBRC 10181 / NCYC 3082</strain>
    </source>
</reference>
<dbReference type="GO" id="GO:0004402">
    <property type="term" value="F:histone acetyltransferase activity"/>
    <property type="evidence" value="ECO:0007669"/>
    <property type="project" value="UniProtKB-UniRule"/>
</dbReference>
<dbReference type="AlphaFoldDB" id="J7RKI4"/>
<dbReference type="InterPro" id="IPR017380">
    <property type="entry name" value="Hist_AcTrfase_B-typ_cat-su"/>
</dbReference>
<feature type="binding site" evidence="16">
    <location>
        <position position="263"/>
    </location>
    <ligand>
        <name>acetyl-CoA</name>
        <dbReference type="ChEBI" id="CHEBI:57288"/>
    </ligand>
</feature>
<comment type="similarity">
    <text evidence="3 14">Belongs to the HAT1 family.</text>
</comment>
<dbReference type="GO" id="GO:0000123">
    <property type="term" value="C:histone acetyltransferase complex"/>
    <property type="evidence" value="ECO:0007669"/>
    <property type="project" value="EnsemblFungi"/>
</dbReference>
<dbReference type="RefSeq" id="XP_022464239.1">
    <property type="nucleotide sequence ID" value="XM_022607666.1"/>
</dbReference>
<feature type="region of interest" description="Interaction with histone H4 N-terminus" evidence="16">
    <location>
        <begin position="199"/>
        <end position="201"/>
    </location>
</feature>
<feature type="domain" description="N-acetyltransferase" evidence="18">
    <location>
        <begin position="178"/>
        <end position="264"/>
    </location>
</feature>
<feature type="domain" description="Histone acetyl transferase HAT1 N-terminal" evidence="19">
    <location>
        <begin position="12"/>
        <end position="167"/>
    </location>
</feature>
<dbReference type="SUPFAM" id="SSF55729">
    <property type="entry name" value="Acyl-CoA N-acyltransferases (Nat)"/>
    <property type="match status" value="1"/>
</dbReference>
<evidence type="ECO:0000256" key="5">
    <source>
        <dbReference type="ARBA" id="ARBA00021268"/>
    </source>
</evidence>
<dbReference type="GO" id="GO:0000781">
    <property type="term" value="C:chromosome, telomeric region"/>
    <property type="evidence" value="ECO:0007669"/>
    <property type="project" value="GOC"/>
</dbReference>
<dbReference type="GeneID" id="34525682"/>
<comment type="function">
    <text evidence="14">Catalytic component of the histone acetylase B (HAT-B) complex. Has intrinsic substrate specificity that modifies lysine in recognition sequence GXGKXG. Involved in DNA double-strand break repair.</text>
</comment>
<dbReference type="Gene3D" id="3.40.630.30">
    <property type="match status" value="1"/>
</dbReference>
<dbReference type="Pfam" id="PF00583">
    <property type="entry name" value="Acetyltransf_1"/>
    <property type="match status" value="1"/>
</dbReference>
<comment type="subunit">
    <text evidence="14">Component of the HAT-B complex composed of at least HAT1 and HAT2. The HAT-B complex binds to histone H4 tail.</text>
</comment>
<dbReference type="HOGENOM" id="CLU_036024_2_1_1"/>
<dbReference type="Gene3D" id="3.90.360.10">
    <property type="entry name" value="Histone acetyl transferase 1 (HAT1), N-terminal domain"/>
    <property type="match status" value="1"/>
</dbReference>
<gene>
    <name evidence="20" type="primary">KNAG0D02430</name>
    <name evidence="20" type="ordered locus">KNAG_0D02430</name>
</gene>
<keyword evidence="8" id="KW-0227">DNA damage</keyword>
<dbReference type="Proteomes" id="UP000006310">
    <property type="component" value="Chromosome 4"/>
</dbReference>
<dbReference type="GO" id="GO:0031509">
    <property type="term" value="P:subtelomeric heterochromatin formation"/>
    <property type="evidence" value="ECO:0007669"/>
    <property type="project" value="EnsemblFungi"/>
</dbReference>
<evidence type="ECO:0000256" key="15">
    <source>
        <dbReference type="PIRSR" id="PIRSR038084-1"/>
    </source>
</evidence>
<evidence type="ECO:0000256" key="11">
    <source>
        <dbReference type="ARBA" id="ARBA00023242"/>
    </source>
</evidence>
<dbReference type="InterPro" id="IPR019467">
    <property type="entry name" value="Hat1_N"/>
</dbReference>
<evidence type="ECO:0000256" key="12">
    <source>
        <dbReference type="ARBA" id="ARBA00023315"/>
    </source>
</evidence>
<protein>
    <recommendedName>
        <fullName evidence="5 14">Histone acetyltransferase type B catalytic subunit</fullName>
        <ecNumber evidence="4 14">2.3.1.48</ecNumber>
    </recommendedName>
</protein>
<dbReference type="InterPro" id="IPR000182">
    <property type="entry name" value="GNAT_dom"/>
</dbReference>
<dbReference type="FunFam" id="3.40.630.30:FF:000114">
    <property type="entry name" value="Histone acetyltransferase type B catalytic subunit"/>
    <property type="match status" value="1"/>
</dbReference>
<evidence type="ECO:0000256" key="6">
    <source>
        <dbReference type="ARBA" id="ARBA00022490"/>
    </source>
</evidence>
<dbReference type="OMA" id="WTCDAND"/>
<keyword evidence="11 14" id="KW-0539">Nucleus</keyword>
<dbReference type="EC" id="2.3.1.48" evidence="4 14"/>
<dbReference type="GO" id="GO:0005737">
    <property type="term" value="C:cytoplasm"/>
    <property type="evidence" value="ECO:0007669"/>
    <property type="project" value="UniProtKB-SubCell"/>
</dbReference>
<name>J7RKI4_HUIN7</name>
<comment type="catalytic activity">
    <reaction evidence="13 14">
        <text>L-lysyl-[protein] + acetyl-CoA = N(6)-acetyl-L-lysyl-[protein] + CoA + H(+)</text>
        <dbReference type="Rhea" id="RHEA:45948"/>
        <dbReference type="Rhea" id="RHEA-COMP:9752"/>
        <dbReference type="Rhea" id="RHEA-COMP:10731"/>
        <dbReference type="ChEBI" id="CHEBI:15378"/>
        <dbReference type="ChEBI" id="CHEBI:29969"/>
        <dbReference type="ChEBI" id="CHEBI:57287"/>
        <dbReference type="ChEBI" id="CHEBI:57288"/>
        <dbReference type="ChEBI" id="CHEBI:61930"/>
        <dbReference type="EC" id="2.3.1.48"/>
    </reaction>
</comment>
<comment type="subcellular location">
    <subcellularLocation>
        <location evidence="2 14">Cytoplasm</location>
    </subcellularLocation>
    <subcellularLocation>
        <location evidence="1 14">Nucleus</location>
    </subcellularLocation>
</comment>
<dbReference type="OrthoDB" id="10253098at2759"/>
<evidence type="ECO:0000259" key="18">
    <source>
        <dbReference type="Pfam" id="PF00583"/>
    </source>
</evidence>
<dbReference type="InterPro" id="IPR016181">
    <property type="entry name" value="Acyl_CoA_acyltransferase"/>
</dbReference>
<feature type="site" description="Interaction with histone H4 N-terminus" evidence="17">
    <location>
        <position position="179"/>
    </location>
</feature>
<evidence type="ECO:0000259" key="19">
    <source>
        <dbReference type="Pfam" id="PF10394"/>
    </source>
</evidence>
<dbReference type="GO" id="GO:0042393">
    <property type="term" value="F:histone binding"/>
    <property type="evidence" value="ECO:0007669"/>
    <property type="project" value="InterPro"/>
</dbReference>
<reference evidence="21" key="2">
    <citation type="submission" date="2012-08" db="EMBL/GenBank/DDBJ databases">
        <title>Genome sequence of Kazachstania naganishii.</title>
        <authorList>
            <person name="Gordon J.L."/>
            <person name="Armisen D."/>
            <person name="Proux-Wera E."/>
            <person name="OhEigeartaigh S.S."/>
            <person name="Byrne K.P."/>
            <person name="Wolfe K.H."/>
        </authorList>
    </citation>
    <scope>NUCLEOTIDE SEQUENCE [LARGE SCALE GENOMIC DNA]</scope>
    <source>
        <strain evidence="21">ATCC MYA-139 / BCRC 22969 / CBS 8797 / CCRC 22969 / KCTC 17520 / NBRC 10181 / NCYC 3082</strain>
    </source>
</reference>
<evidence type="ECO:0000256" key="13">
    <source>
        <dbReference type="ARBA" id="ARBA00048017"/>
    </source>
</evidence>
<keyword evidence="10" id="KW-0234">DNA repair</keyword>
<proteinExistence type="inferred from homology"/>
<dbReference type="PANTHER" id="PTHR12046">
    <property type="entry name" value="HISTONE ACETYLTRANSFERASE TYPE B CATALYTIC SUBUNIT"/>
    <property type="match status" value="1"/>
</dbReference>
<dbReference type="Pfam" id="PF21184">
    <property type="entry name" value="HAT1_C_fung"/>
    <property type="match status" value="1"/>
</dbReference>
<evidence type="ECO:0000256" key="4">
    <source>
        <dbReference type="ARBA" id="ARBA00013184"/>
    </source>
</evidence>
<evidence type="ECO:0000256" key="8">
    <source>
        <dbReference type="ARBA" id="ARBA00022763"/>
    </source>
</evidence>
<feature type="binding site" evidence="16">
    <location>
        <position position="272"/>
    </location>
    <ligand>
        <name>acetyl-CoA</name>
        <dbReference type="ChEBI" id="CHEBI:57288"/>
    </ligand>
</feature>
<feature type="active site" description="Proton donor/acceptor" evidence="15">
    <location>
        <position position="260"/>
    </location>
</feature>
<dbReference type="Pfam" id="PF10394">
    <property type="entry name" value="Hat1_N"/>
    <property type="match status" value="1"/>
</dbReference>
<dbReference type="Gene3D" id="1.10.10.390">
    <property type="match status" value="1"/>
</dbReference>
<evidence type="ECO:0000256" key="17">
    <source>
        <dbReference type="PIRSR" id="PIRSR038084-3"/>
    </source>
</evidence>
<evidence type="ECO:0000256" key="14">
    <source>
        <dbReference type="PIRNR" id="PIRNR038084"/>
    </source>
</evidence>
<evidence type="ECO:0000256" key="1">
    <source>
        <dbReference type="ARBA" id="ARBA00004123"/>
    </source>
</evidence>
<dbReference type="eggNOG" id="KOG2696">
    <property type="taxonomic scope" value="Eukaryota"/>
</dbReference>
<evidence type="ECO:0000256" key="16">
    <source>
        <dbReference type="PIRSR" id="PIRSR038084-2"/>
    </source>
</evidence>
<keyword evidence="7 14" id="KW-0808">Transferase</keyword>
<dbReference type="GO" id="GO:0005634">
    <property type="term" value="C:nucleus"/>
    <property type="evidence" value="ECO:0007669"/>
    <property type="project" value="UniProtKB-SubCell"/>
</dbReference>
<dbReference type="GO" id="GO:0003682">
    <property type="term" value="F:chromatin binding"/>
    <property type="evidence" value="ECO:0007669"/>
    <property type="project" value="EnsemblFungi"/>
</dbReference>
<dbReference type="InterPro" id="IPR013523">
    <property type="entry name" value="Hist_AcTrfase_HAT1_C"/>
</dbReference>
<dbReference type="PIRSF" id="PIRSF038084">
    <property type="entry name" value="HAT-B_cat"/>
    <property type="match status" value="1"/>
</dbReference>
<evidence type="ECO:0000256" key="7">
    <source>
        <dbReference type="ARBA" id="ARBA00022679"/>
    </source>
</evidence>
<evidence type="ECO:0000313" key="21">
    <source>
        <dbReference type="Proteomes" id="UP000006310"/>
    </source>
</evidence>
<evidence type="ECO:0000256" key="3">
    <source>
        <dbReference type="ARBA" id="ARBA00010543"/>
    </source>
</evidence>
<keyword evidence="6 14" id="KW-0963">Cytoplasm</keyword>
<evidence type="ECO:0000256" key="10">
    <source>
        <dbReference type="ARBA" id="ARBA00023204"/>
    </source>
</evidence>
<evidence type="ECO:0000313" key="20">
    <source>
        <dbReference type="EMBL" id="CCK69993.1"/>
    </source>
</evidence>
<keyword evidence="9" id="KW-0156">Chromatin regulator</keyword>
<evidence type="ECO:0000256" key="9">
    <source>
        <dbReference type="ARBA" id="ARBA00022853"/>
    </source>
</evidence>
<dbReference type="InterPro" id="IPR037113">
    <property type="entry name" value="Hat1_N_sf"/>
</dbReference>
<organism evidence="20 21">
    <name type="scientific">Huiozyma naganishii (strain ATCC MYA-139 / BCRC 22969 / CBS 8797 / KCTC 17520 / NBRC 10181 / NCYC 3082 / Yp74L-3)</name>
    <name type="common">Yeast</name>
    <name type="synonym">Kazachstania naganishii</name>
    <dbReference type="NCBI Taxonomy" id="1071383"/>
    <lineage>
        <taxon>Eukaryota</taxon>
        <taxon>Fungi</taxon>
        <taxon>Dikarya</taxon>
        <taxon>Ascomycota</taxon>
        <taxon>Saccharomycotina</taxon>
        <taxon>Saccharomycetes</taxon>
        <taxon>Saccharomycetales</taxon>
        <taxon>Saccharomycetaceae</taxon>
        <taxon>Huiozyma</taxon>
    </lineage>
</organism>
<dbReference type="EMBL" id="HE978317">
    <property type="protein sequence ID" value="CCK69993.1"/>
    <property type="molecule type" value="Genomic_DNA"/>
</dbReference>
<evidence type="ECO:0000256" key="2">
    <source>
        <dbReference type="ARBA" id="ARBA00004496"/>
    </source>
</evidence>
<keyword evidence="12 14" id="KW-0012">Acyltransferase</keyword>
<dbReference type="KEGG" id="kng:KNAG_0D02430"/>
<keyword evidence="21" id="KW-1185">Reference proteome</keyword>
<accession>J7RKI4</accession>
<feature type="binding site" evidence="16">
    <location>
        <begin position="232"/>
        <end position="238"/>
    </location>
    <ligand>
        <name>acetyl-CoA</name>
        <dbReference type="ChEBI" id="CHEBI:57288"/>
    </ligand>
</feature>